<feature type="compositionally biased region" description="Low complexity" evidence="1">
    <location>
        <begin position="561"/>
        <end position="575"/>
    </location>
</feature>
<evidence type="ECO:0000256" key="1">
    <source>
        <dbReference type="SAM" id="MobiDB-lite"/>
    </source>
</evidence>
<dbReference type="OrthoDB" id="267284at2759"/>
<dbReference type="PANTHER" id="PTHR20921">
    <property type="entry name" value="TRANSMEMBRANE PROTEIN 222"/>
    <property type="match status" value="1"/>
</dbReference>
<feature type="transmembrane region" description="Helical" evidence="2">
    <location>
        <begin position="386"/>
        <end position="411"/>
    </location>
</feature>
<dbReference type="Pfam" id="PF05608">
    <property type="entry name" value="RTE1"/>
    <property type="match status" value="1"/>
</dbReference>
<feature type="transmembrane region" description="Helical" evidence="2">
    <location>
        <begin position="156"/>
        <end position="175"/>
    </location>
</feature>
<feature type="compositionally biased region" description="Basic and acidic residues" evidence="1">
    <location>
        <begin position="1"/>
        <end position="12"/>
    </location>
</feature>
<keyword evidence="2 3" id="KW-0812">Transmembrane</keyword>
<dbReference type="AlphaFoldDB" id="A0A1Q9ELM0"/>
<keyword evidence="2" id="KW-0472">Membrane</keyword>
<feature type="compositionally biased region" description="Basic and acidic residues" evidence="1">
    <location>
        <begin position="615"/>
        <end position="630"/>
    </location>
</feature>
<evidence type="ECO:0000256" key="2">
    <source>
        <dbReference type="SAM" id="Phobius"/>
    </source>
</evidence>
<comment type="caution">
    <text evidence="3">The sequence shown here is derived from an EMBL/GenBank/DDBJ whole genome shotgun (WGS) entry which is preliminary data.</text>
</comment>
<feature type="region of interest" description="Disordered" evidence="1">
    <location>
        <begin position="561"/>
        <end position="630"/>
    </location>
</feature>
<evidence type="ECO:0000313" key="4">
    <source>
        <dbReference type="Proteomes" id="UP000186817"/>
    </source>
</evidence>
<dbReference type="PANTHER" id="PTHR20921:SF0">
    <property type="entry name" value="TRANSMEMBRANE PROTEIN 222"/>
    <property type="match status" value="1"/>
</dbReference>
<feature type="region of interest" description="Disordered" evidence="1">
    <location>
        <begin position="456"/>
        <end position="518"/>
    </location>
</feature>
<feature type="compositionally biased region" description="Basic and acidic residues" evidence="1">
    <location>
        <begin position="481"/>
        <end position="493"/>
    </location>
</feature>
<keyword evidence="4" id="KW-1185">Reference proteome</keyword>
<accession>A0A1Q9ELM0</accession>
<dbReference type="Proteomes" id="UP000186817">
    <property type="component" value="Unassembled WGS sequence"/>
</dbReference>
<dbReference type="EMBL" id="LSRX01000120">
    <property type="protein sequence ID" value="OLQ08324.1"/>
    <property type="molecule type" value="Genomic_DNA"/>
</dbReference>
<reference evidence="3 4" key="1">
    <citation type="submission" date="2016-02" db="EMBL/GenBank/DDBJ databases">
        <title>Genome analysis of coral dinoflagellate symbionts highlights evolutionary adaptations to a symbiotic lifestyle.</title>
        <authorList>
            <person name="Aranda M."/>
            <person name="Li Y."/>
            <person name="Liew Y.J."/>
            <person name="Baumgarten S."/>
            <person name="Simakov O."/>
            <person name="Wilson M."/>
            <person name="Piel J."/>
            <person name="Ashoor H."/>
            <person name="Bougouffa S."/>
            <person name="Bajic V.B."/>
            <person name="Ryu T."/>
            <person name="Ravasi T."/>
            <person name="Bayer T."/>
            <person name="Micklem G."/>
            <person name="Kim H."/>
            <person name="Bhak J."/>
            <person name="Lajeunesse T.C."/>
            <person name="Voolstra C.R."/>
        </authorList>
    </citation>
    <scope>NUCLEOTIDE SEQUENCE [LARGE SCALE GENOMIC DNA]</scope>
    <source>
        <strain evidence="3 4">CCMP2467</strain>
    </source>
</reference>
<proteinExistence type="predicted"/>
<organism evidence="3 4">
    <name type="scientific">Symbiodinium microadriaticum</name>
    <name type="common">Dinoflagellate</name>
    <name type="synonym">Zooxanthella microadriatica</name>
    <dbReference type="NCBI Taxonomy" id="2951"/>
    <lineage>
        <taxon>Eukaryota</taxon>
        <taxon>Sar</taxon>
        <taxon>Alveolata</taxon>
        <taxon>Dinophyceae</taxon>
        <taxon>Suessiales</taxon>
        <taxon>Symbiodiniaceae</taxon>
        <taxon>Symbiodinium</taxon>
    </lineage>
</organism>
<feature type="region of interest" description="Disordered" evidence="1">
    <location>
        <begin position="1"/>
        <end position="23"/>
    </location>
</feature>
<dbReference type="InterPro" id="IPR008496">
    <property type="entry name" value="TMEM222/RTE1"/>
</dbReference>
<sequence length="862" mass="96483">MQIGSRRDRDMSSDEEMAPTSCNMDTTCERSADAVKFDSSRGIYPESIVWTWLPGCTQCTAGLVGHMGITNSHGEVFEFVGTGADKNHPGQLAFGPIIRYVPLPSKLVRRGTCDEGIARAIEKYQNLSCHPFNNCHCFVAACLDEMRFLGFPCWGCFWWVLALMVWVCGLFPARWSTGVCLLSTVVLSGAVLGVVAFTGSGFMRKGYQTRLASHDVFTVIQRRESADAGMLYWVSEGTQMLHRAALDGSGGVEDLAPAAEGLAVPYYLSVGYYAELEEYKLHNFHDHFCGESVHHAHINKCRQHVNFLDDADRTDFDHAFDHRYDLVLEYVHNYEFENQCGHEHNIEFFVQHNNYKLERCASNPHLKETGFILPLAPVSALEEDSFVTAAVVAVTSGVVSLSVFVAGVVILKKLGMVQPSAQLGASLCKRLAPSAANGLPTRNIFRRWRKRSTLVEEIPGKTDLGQDPSKGTEDEQAETPRSNKPDSDVKEGSLRSVAKRPSNGEMQVPETPVDMEEQRWSTDAGDGFLQALQVALRLYAYIQYWKFDNVQMITTSAAASGGRSAEPSQQAAAPPDTTARDQGRKQQAGNWDGGNRQGQQQSWRRTGGYQQWPVRRRDGGQGDRNEGKEAKEFRELKEVVKAMGRLSLRTEDALGAIHLDLEYILFLQTEASGNEFAVTQRLYNTAVQWNKQKEERPESLTNPMRNILLYNLFTALLSQLESLEEDLTLMEKAMAKGLIEGTTYLYLQWDHASRRHVKASVQPLEHQEAVMAVKTLRYLATFPNVVARFHALRRMSAESMGGDIIPFSLVVQNRTQESHQMWTLMSRLSRNSIWHLVGGTVRPAKMGRSPLARQLDRLVQAL</sequence>
<evidence type="ECO:0000313" key="3">
    <source>
        <dbReference type="EMBL" id="OLQ08324.1"/>
    </source>
</evidence>
<gene>
    <name evidence="3" type="primary">TMEM222</name>
    <name evidence="3" type="ORF">AK812_SmicGene8173</name>
</gene>
<name>A0A1Q9ELM0_SYMMI</name>
<keyword evidence="2" id="KW-1133">Transmembrane helix</keyword>
<protein>
    <submittedName>
        <fullName evidence="3">Transmembrane protein 222</fullName>
    </submittedName>
</protein>
<feature type="transmembrane region" description="Helical" evidence="2">
    <location>
        <begin position="181"/>
        <end position="203"/>
    </location>
</feature>